<dbReference type="InterPro" id="IPR015424">
    <property type="entry name" value="PyrdxlP-dep_Trfase"/>
</dbReference>
<feature type="modified residue" description="N6-(pyridoxal phosphate)lysine" evidence="9">
    <location>
        <position position="224"/>
    </location>
</feature>
<comment type="catalytic activity">
    <reaction evidence="8 9">
        <text>L-histidinol phosphate + 2-oxoglutarate = 3-(imidazol-4-yl)-2-oxopropyl phosphate + L-glutamate</text>
        <dbReference type="Rhea" id="RHEA:23744"/>
        <dbReference type="ChEBI" id="CHEBI:16810"/>
        <dbReference type="ChEBI" id="CHEBI:29985"/>
        <dbReference type="ChEBI" id="CHEBI:57766"/>
        <dbReference type="ChEBI" id="CHEBI:57980"/>
        <dbReference type="EC" id="2.6.1.9"/>
    </reaction>
</comment>
<dbReference type="AlphaFoldDB" id="A0A5K7YZI0"/>
<comment type="pathway">
    <text evidence="2 9">Amino-acid biosynthesis; L-histidine biosynthesis; L-histidine from 5-phospho-alpha-D-ribose 1-diphosphate: step 7/9.</text>
</comment>
<proteinExistence type="inferred from homology"/>
<gene>
    <name evidence="11" type="primary">hisC2</name>
    <name evidence="9" type="synonym">hisC</name>
    <name evidence="11" type="ORF">DSCW_12420</name>
</gene>
<dbReference type="InterPro" id="IPR001917">
    <property type="entry name" value="Aminotrans_II_pyridoxalP_BS"/>
</dbReference>
<dbReference type="InterPro" id="IPR015422">
    <property type="entry name" value="PyrdxlP-dep_Trfase_small"/>
</dbReference>
<dbReference type="EMBL" id="AP021875">
    <property type="protein sequence ID" value="BBO73825.1"/>
    <property type="molecule type" value="Genomic_DNA"/>
</dbReference>
<dbReference type="InterPro" id="IPR015421">
    <property type="entry name" value="PyrdxlP-dep_Trfase_major"/>
</dbReference>
<dbReference type="UniPathway" id="UPA00031">
    <property type="reaction ID" value="UER00012"/>
</dbReference>
<dbReference type="Gene3D" id="3.90.1150.10">
    <property type="entry name" value="Aspartate Aminotransferase, domain 1"/>
    <property type="match status" value="1"/>
</dbReference>
<keyword evidence="9" id="KW-0368">Histidine biosynthesis</keyword>
<dbReference type="GO" id="GO:0004400">
    <property type="term" value="F:histidinol-phosphate transaminase activity"/>
    <property type="evidence" value="ECO:0007669"/>
    <property type="project" value="UniProtKB-UniRule"/>
</dbReference>
<sequence>MKLMIPDHIRAISPYVPGKPLEELEREYGIRDSIKLASNENPLGPSPRALEAIGRGLSSLHRYPDGAGHDLIQKIARVNDLAPENVVIGNGSDDIIAMLVQALIRPGNRVVVPQPSFLMYDIAATAAGAVVDRVPLDGLGMDLEAMADRVTDDTRLIFVCNPNNPTGTVITRTAFDNFMARLPNHVVVVVDEAYIEFAKNADCLKTGIPADLTRPLVTLRTFSKAYGLAGLRVGYGIMPAELAGMLHRVRQPFNVNSLAQAAALAALDDRDFLLRSIRLVHDGLERLYAELDRLGLVYFKTESNFFLIDVGQPADELFEKMLRQGVIVRSMRSYGYPHYIRINVGLEEENRRFVQALETVLNL</sequence>
<accession>A0A5K7YZI0</accession>
<reference evidence="11 12" key="1">
    <citation type="submission" date="2019-11" db="EMBL/GenBank/DDBJ databases">
        <title>Comparative genomics of hydrocarbon-degrading Desulfosarcina strains.</title>
        <authorList>
            <person name="Watanabe M."/>
            <person name="Kojima H."/>
            <person name="Fukui M."/>
        </authorList>
    </citation>
    <scope>NUCLEOTIDE SEQUENCE [LARGE SCALE GENOMIC DNA]</scope>
    <source>
        <strain evidence="11 12">PP31</strain>
    </source>
</reference>
<dbReference type="Proteomes" id="UP000427769">
    <property type="component" value="Chromosome"/>
</dbReference>
<dbReference type="InterPro" id="IPR005861">
    <property type="entry name" value="HisP_aminotrans"/>
</dbReference>
<dbReference type="PROSITE" id="PS00599">
    <property type="entry name" value="AA_TRANSFER_CLASS_2"/>
    <property type="match status" value="1"/>
</dbReference>
<comment type="subunit">
    <text evidence="4 9">Homodimer.</text>
</comment>
<dbReference type="PANTHER" id="PTHR43643:SF3">
    <property type="entry name" value="HISTIDINOL-PHOSPHATE AMINOTRANSFERASE"/>
    <property type="match status" value="1"/>
</dbReference>
<dbReference type="NCBIfam" id="TIGR01141">
    <property type="entry name" value="hisC"/>
    <property type="match status" value="1"/>
</dbReference>
<evidence type="ECO:0000256" key="1">
    <source>
        <dbReference type="ARBA" id="ARBA00001933"/>
    </source>
</evidence>
<evidence type="ECO:0000313" key="12">
    <source>
        <dbReference type="Proteomes" id="UP000427769"/>
    </source>
</evidence>
<evidence type="ECO:0000256" key="8">
    <source>
        <dbReference type="ARBA" id="ARBA00047481"/>
    </source>
</evidence>
<comment type="cofactor">
    <cofactor evidence="1 9">
        <name>pyridoxal 5'-phosphate</name>
        <dbReference type="ChEBI" id="CHEBI:597326"/>
    </cofactor>
</comment>
<dbReference type="InterPro" id="IPR050106">
    <property type="entry name" value="HistidinolP_aminotransfase"/>
</dbReference>
<evidence type="ECO:0000256" key="3">
    <source>
        <dbReference type="ARBA" id="ARBA00007970"/>
    </source>
</evidence>
<feature type="domain" description="Aminotransferase class I/classII large" evidence="10">
    <location>
        <begin position="32"/>
        <end position="357"/>
    </location>
</feature>
<dbReference type="SUPFAM" id="SSF53383">
    <property type="entry name" value="PLP-dependent transferases"/>
    <property type="match status" value="1"/>
</dbReference>
<dbReference type="GO" id="GO:0000105">
    <property type="term" value="P:L-histidine biosynthetic process"/>
    <property type="evidence" value="ECO:0007669"/>
    <property type="project" value="UniProtKB-UniRule"/>
</dbReference>
<dbReference type="EC" id="2.6.1.9" evidence="9"/>
<evidence type="ECO:0000256" key="5">
    <source>
        <dbReference type="ARBA" id="ARBA00022576"/>
    </source>
</evidence>
<protein>
    <recommendedName>
        <fullName evidence="9">Histidinol-phosphate aminotransferase</fullName>
        <ecNumber evidence="9">2.6.1.9</ecNumber>
    </recommendedName>
    <alternativeName>
        <fullName evidence="9">Imidazole acetol-phosphate transaminase</fullName>
    </alternativeName>
</protein>
<evidence type="ECO:0000313" key="11">
    <source>
        <dbReference type="EMBL" id="BBO73825.1"/>
    </source>
</evidence>
<organism evidence="11 12">
    <name type="scientific">Desulfosarcina widdelii</name>
    <dbReference type="NCBI Taxonomy" id="947919"/>
    <lineage>
        <taxon>Bacteria</taxon>
        <taxon>Pseudomonadati</taxon>
        <taxon>Thermodesulfobacteriota</taxon>
        <taxon>Desulfobacteria</taxon>
        <taxon>Desulfobacterales</taxon>
        <taxon>Desulfosarcinaceae</taxon>
        <taxon>Desulfosarcina</taxon>
    </lineage>
</organism>
<dbReference type="CDD" id="cd00609">
    <property type="entry name" value="AAT_like"/>
    <property type="match status" value="1"/>
</dbReference>
<keyword evidence="6 9" id="KW-0808">Transferase</keyword>
<keyword evidence="12" id="KW-1185">Reference proteome</keyword>
<evidence type="ECO:0000256" key="7">
    <source>
        <dbReference type="ARBA" id="ARBA00022898"/>
    </source>
</evidence>
<dbReference type="PANTHER" id="PTHR43643">
    <property type="entry name" value="HISTIDINOL-PHOSPHATE AMINOTRANSFERASE 2"/>
    <property type="match status" value="1"/>
</dbReference>
<dbReference type="InterPro" id="IPR004839">
    <property type="entry name" value="Aminotransferase_I/II_large"/>
</dbReference>
<dbReference type="RefSeq" id="WP_155302899.1">
    <property type="nucleotide sequence ID" value="NZ_AP021875.1"/>
</dbReference>
<keyword evidence="7 9" id="KW-0663">Pyridoxal phosphate</keyword>
<comment type="similarity">
    <text evidence="3 9">Belongs to the class-II pyridoxal-phosphate-dependent aminotransferase family. Histidinol-phosphate aminotransferase subfamily.</text>
</comment>
<evidence type="ECO:0000256" key="4">
    <source>
        <dbReference type="ARBA" id="ARBA00011738"/>
    </source>
</evidence>
<dbReference type="OrthoDB" id="9813612at2"/>
<name>A0A5K7YZI0_9BACT</name>
<keyword evidence="5 9" id="KW-0032">Aminotransferase</keyword>
<evidence type="ECO:0000256" key="9">
    <source>
        <dbReference type="HAMAP-Rule" id="MF_01023"/>
    </source>
</evidence>
<dbReference type="KEGG" id="dwd:DSCW_12420"/>
<evidence type="ECO:0000256" key="6">
    <source>
        <dbReference type="ARBA" id="ARBA00022679"/>
    </source>
</evidence>
<dbReference type="Gene3D" id="3.40.640.10">
    <property type="entry name" value="Type I PLP-dependent aspartate aminotransferase-like (Major domain)"/>
    <property type="match status" value="1"/>
</dbReference>
<evidence type="ECO:0000256" key="2">
    <source>
        <dbReference type="ARBA" id="ARBA00005011"/>
    </source>
</evidence>
<dbReference type="HAMAP" id="MF_01023">
    <property type="entry name" value="HisC_aminotrans_2"/>
    <property type="match status" value="1"/>
</dbReference>
<keyword evidence="9" id="KW-0028">Amino-acid biosynthesis</keyword>
<evidence type="ECO:0000259" key="10">
    <source>
        <dbReference type="Pfam" id="PF00155"/>
    </source>
</evidence>
<dbReference type="GO" id="GO:0030170">
    <property type="term" value="F:pyridoxal phosphate binding"/>
    <property type="evidence" value="ECO:0007669"/>
    <property type="project" value="InterPro"/>
</dbReference>
<dbReference type="Pfam" id="PF00155">
    <property type="entry name" value="Aminotran_1_2"/>
    <property type="match status" value="1"/>
</dbReference>